<dbReference type="OrthoDB" id="5823761at2759"/>
<dbReference type="AlphaFoldDB" id="A0A194XUA8"/>
<evidence type="ECO:0000256" key="3">
    <source>
        <dbReference type="ARBA" id="ARBA00012601"/>
    </source>
</evidence>
<evidence type="ECO:0000256" key="4">
    <source>
        <dbReference type="ARBA" id="ARBA00022801"/>
    </source>
</evidence>
<evidence type="ECO:0000259" key="8">
    <source>
        <dbReference type="Pfam" id="PF00150"/>
    </source>
</evidence>
<dbReference type="GeneID" id="28827074"/>
<evidence type="ECO:0000256" key="7">
    <source>
        <dbReference type="SAM" id="SignalP"/>
    </source>
</evidence>
<dbReference type="Proteomes" id="UP000070700">
    <property type="component" value="Unassembled WGS sequence"/>
</dbReference>
<dbReference type="PANTHER" id="PTHR34142:SF1">
    <property type="entry name" value="GLYCOSIDE HYDROLASE FAMILY 5 DOMAIN-CONTAINING PROTEIN"/>
    <property type="match status" value="1"/>
</dbReference>
<evidence type="ECO:0000256" key="5">
    <source>
        <dbReference type="ARBA" id="ARBA00023295"/>
    </source>
</evidence>
<gene>
    <name evidence="9" type="ORF">LY89DRAFT_703845</name>
</gene>
<evidence type="ECO:0000256" key="2">
    <source>
        <dbReference type="ARBA" id="ARBA00005641"/>
    </source>
</evidence>
<keyword evidence="4 6" id="KW-0378">Hydrolase</keyword>
<evidence type="ECO:0000313" key="9">
    <source>
        <dbReference type="EMBL" id="KUJ23292.1"/>
    </source>
</evidence>
<dbReference type="Gene3D" id="3.20.20.80">
    <property type="entry name" value="Glycosidases"/>
    <property type="match status" value="1"/>
</dbReference>
<reference evidence="9 10" key="1">
    <citation type="submission" date="2015-10" db="EMBL/GenBank/DDBJ databases">
        <title>Full genome of DAOMC 229536 Phialocephala scopiformis, a fungal endophyte of spruce producing the potent anti-insectan compound rugulosin.</title>
        <authorList>
            <consortium name="DOE Joint Genome Institute"/>
            <person name="Walker A.K."/>
            <person name="Frasz S.L."/>
            <person name="Seifert K.A."/>
            <person name="Miller J.D."/>
            <person name="Mondo S.J."/>
            <person name="Labutti K."/>
            <person name="Lipzen A."/>
            <person name="Dockter R."/>
            <person name="Kennedy M."/>
            <person name="Grigoriev I.V."/>
            <person name="Spatafora J.W."/>
        </authorList>
    </citation>
    <scope>NUCLEOTIDE SEQUENCE [LARGE SCALE GENOMIC DNA]</scope>
    <source>
        <strain evidence="9 10">CBS 120377</strain>
    </source>
</reference>
<evidence type="ECO:0000256" key="6">
    <source>
        <dbReference type="RuleBase" id="RU361153"/>
    </source>
</evidence>
<dbReference type="EC" id="3.2.1.4" evidence="3"/>
<protein>
    <recommendedName>
        <fullName evidence="3">cellulase</fullName>
        <ecNumber evidence="3">3.2.1.4</ecNumber>
    </recommendedName>
</protein>
<evidence type="ECO:0000256" key="1">
    <source>
        <dbReference type="ARBA" id="ARBA00000966"/>
    </source>
</evidence>
<feature type="domain" description="Glycoside hydrolase family 5" evidence="8">
    <location>
        <begin position="36"/>
        <end position="302"/>
    </location>
</feature>
<comment type="catalytic activity">
    <reaction evidence="1">
        <text>Endohydrolysis of (1-&gt;4)-beta-D-glucosidic linkages in cellulose, lichenin and cereal beta-D-glucans.</text>
        <dbReference type="EC" id="3.2.1.4"/>
    </reaction>
</comment>
<dbReference type="Pfam" id="PF00150">
    <property type="entry name" value="Cellulase"/>
    <property type="match status" value="1"/>
</dbReference>
<dbReference type="KEGG" id="psco:LY89DRAFT_703845"/>
<accession>A0A194XUA8</accession>
<dbReference type="SUPFAM" id="SSF51445">
    <property type="entry name" value="(Trans)glycosidases"/>
    <property type="match status" value="1"/>
</dbReference>
<dbReference type="GO" id="GO:0008810">
    <property type="term" value="F:cellulase activity"/>
    <property type="evidence" value="ECO:0007669"/>
    <property type="project" value="UniProtKB-EC"/>
</dbReference>
<proteinExistence type="inferred from homology"/>
<dbReference type="InterPro" id="IPR017853">
    <property type="entry name" value="GH"/>
</dbReference>
<dbReference type="GO" id="GO:0009251">
    <property type="term" value="P:glucan catabolic process"/>
    <property type="evidence" value="ECO:0007669"/>
    <property type="project" value="TreeGrafter"/>
</dbReference>
<feature type="chain" id="PRO_5008268654" description="cellulase" evidence="7">
    <location>
        <begin position="19"/>
        <end position="333"/>
    </location>
</feature>
<evidence type="ECO:0000313" key="10">
    <source>
        <dbReference type="Proteomes" id="UP000070700"/>
    </source>
</evidence>
<keyword evidence="10" id="KW-1185">Reference proteome</keyword>
<dbReference type="InterPro" id="IPR001547">
    <property type="entry name" value="Glyco_hydro_5"/>
</dbReference>
<dbReference type="EMBL" id="KQ947405">
    <property type="protein sequence ID" value="KUJ23292.1"/>
    <property type="molecule type" value="Genomic_DNA"/>
</dbReference>
<feature type="signal peptide" evidence="7">
    <location>
        <begin position="1"/>
        <end position="18"/>
    </location>
</feature>
<comment type="similarity">
    <text evidence="2 6">Belongs to the glycosyl hydrolase 5 (cellulase A) family.</text>
</comment>
<dbReference type="InParanoid" id="A0A194XUA8"/>
<keyword evidence="7" id="KW-0732">Signal</keyword>
<sequence length="333" mass="36033">MRFGDLFLVASTVVLAVAAPTAEKKKRAKIFQFFGVNESGAEFGNTAIPGRVDKDYTWPPTSTIDTMVGKGMNIFRIPIMMERIIPTSMTGTTNATYQAGLTNYVNYITSKGAYAIVDPHNFARYNGAVITDYTGFQAFWKTLAGLFASNSKVIFDCNNEPHDMGSASVPNLMQACINGVRAAGATSQYIFVEGTSYSGAWTWTTSGNTNLASLTDPQNMIVYEMHQYLDSDGSGTSANCVSATIGSERITAATNWLKTNNKKGIIGEFAGGANAQCESAVTDMLTYMGKNTDVWLGALWWGGGPWWGNYIYSMEPPSGVGYTDVLPKILPLI</sequence>
<dbReference type="STRING" id="149040.A0A194XUA8"/>
<keyword evidence="5 6" id="KW-0326">Glycosidase</keyword>
<dbReference type="PANTHER" id="PTHR34142">
    <property type="entry name" value="ENDO-BETA-1,4-GLUCANASE A"/>
    <property type="match status" value="1"/>
</dbReference>
<organism evidence="9 10">
    <name type="scientific">Mollisia scopiformis</name>
    <name type="common">Conifer needle endophyte fungus</name>
    <name type="synonym">Phialocephala scopiformis</name>
    <dbReference type="NCBI Taxonomy" id="149040"/>
    <lineage>
        <taxon>Eukaryota</taxon>
        <taxon>Fungi</taxon>
        <taxon>Dikarya</taxon>
        <taxon>Ascomycota</taxon>
        <taxon>Pezizomycotina</taxon>
        <taxon>Leotiomycetes</taxon>
        <taxon>Helotiales</taxon>
        <taxon>Mollisiaceae</taxon>
        <taxon>Mollisia</taxon>
    </lineage>
</organism>
<dbReference type="RefSeq" id="XP_018077647.1">
    <property type="nucleotide sequence ID" value="XM_018217348.1"/>
</dbReference>
<name>A0A194XUA8_MOLSC</name>